<proteinExistence type="predicted"/>
<dbReference type="OrthoDB" id="1103805at2759"/>
<dbReference type="Gene3D" id="1.10.510.10">
    <property type="entry name" value="Transferase(Phosphotransferase) domain 1"/>
    <property type="match status" value="1"/>
</dbReference>
<protein>
    <recommendedName>
        <fullName evidence="3">Serine-threonine/tyrosine-protein kinase catalytic domain-containing protein</fullName>
    </recommendedName>
</protein>
<dbReference type="AlphaFoldDB" id="A0A6D2KYL4"/>
<accession>A0A6D2KYL4</accession>
<reference evidence="1" key="1">
    <citation type="submission" date="2020-01" db="EMBL/GenBank/DDBJ databases">
        <authorList>
            <person name="Mishra B."/>
        </authorList>
    </citation>
    <scope>NUCLEOTIDE SEQUENCE [LARGE SCALE GENOMIC DNA]</scope>
</reference>
<name>A0A6D2KYL4_9BRAS</name>
<evidence type="ECO:0008006" key="3">
    <source>
        <dbReference type="Google" id="ProtNLM"/>
    </source>
</evidence>
<dbReference type="InterPro" id="IPR051564">
    <property type="entry name" value="LRR_receptor-like_kinase"/>
</dbReference>
<gene>
    <name evidence="1" type="ORF">MERR_LOCUS44523</name>
</gene>
<evidence type="ECO:0000313" key="2">
    <source>
        <dbReference type="Proteomes" id="UP000467841"/>
    </source>
</evidence>
<dbReference type="PANTHER" id="PTHR48055">
    <property type="entry name" value="LEUCINE-RICH REPEAT RECEPTOR PROTEIN KINASE EMS1"/>
    <property type="match status" value="1"/>
</dbReference>
<dbReference type="PANTHER" id="PTHR48055:SF62">
    <property type="entry name" value="PROTEIN KINASE DOMAIN-CONTAINING PROTEIN"/>
    <property type="match status" value="1"/>
</dbReference>
<evidence type="ECO:0000313" key="1">
    <source>
        <dbReference type="EMBL" id="CAA7057287.1"/>
    </source>
</evidence>
<sequence length="101" mass="11164">MILLELLSGKNPMDGSFEGDQSLVNWISHGFQKNEIMEVIDPKLKGLIDISGAQLHSKLDCVTKIVEVGLACTRYAAGERINMRNVLRLLKEAKAILVKGE</sequence>
<comment type="caution">
    <text evidence="1">The sequence shown here is derived from an EMBL/GenBank/DDBJ whole genome shotgun (WGS) entry which is preliminary data.</text>
</comment>
<dbReference type="EMBL" id="CACVBM020001684">
    <property type="protein sequence ID" value="CAA7057287.1"/>
    <property type="molecule type" value="Genomic_DNA"/>
</dbReference>
<dbReference type="Proteomes" id="UP000467841">
    <property type="component" value="Unassembled WGS sequence"/>
</dbReference>
<keyword evidence="2" id="KW-1185">Reference proteome</keyword>
<organism evidence="1 2">
    <name type="scientific">Microthlaspi erraticum</name>
    <dbReference type="NCBI Taxonomy" id="1685480"/>
    <lineage>
        <taxon>Eukaryota</taxon>
        <taxon>Viridiplantae</taxon>
        <taxon>Streptophyta</taxon>
        <taxon>Embryophyta</taxon>
        <taxon>Tracheophyta</taxon>
        <taxon>Spermatophyta</taxon>
        <taxon>Magnoliopsida</taxon>
        <taxon>eudicotyledons</taxon>
        <taxon>Gunneridae</taxon>
        <taxon>Pentapetalae</taxon>
        <taxon>rosids</taxon>
        <taxon>malvids</taxon>
        <taxon>Brassicales</taxon>
        <taxon>Brassicaceae</taxon>
        <taxon>Coluteocarpeae</taxon>
        <taxon>Microthlaspi</taxon>
    </lineage>
</organism>
<dbReference type="GO" id="GO:0016020">
    <property type="term" value="C:membrane"/>
    <property type="evidence" value="ECO:0007669"/>
    <property type="project" value="TreeGrafter"/>
</dbReference>